<organism evidence="1 2">
    <name type="scientific">Monilinia vaccinii-corymbosi</name>
    <dbReference type="NCBI Taxonomy" id="61207"/>
    <lineage>
        <taxon>Eukaryota</taxon>
        <taxon>Fungi</taxon>
        <taxon>Dikarya</taxon>
        <taxon>Ascomycota</taxon>
        <taxon>Pezizomycotina</taxon>
        <taxon>Leotiomycetes</taxon>
        <taxon>Helotiales</taxon>
        <taxon>Sclerotiniaceae</taxon>
        <taxon>Monilinia</taxon>
    </lineage>
</organism>
<dbReference type="PANTHER" id="PTHR34144:SF7">
    <property type="entry name" value="EXPORT PROTEIN (CAP59), PUTATIVE (AFU_ORTHOLOGUE AFUA_7G05020)-RELATED"/>
    <property type="match status" value="1"/>
</dbReference>
<evidence type="ECO:0008006" key="3">
    <source>
        <dbReference type="Google" id="ProtNLM"/>
    </source>
</evidence>
<dbReference type="PANTHER" id="PTHR34144">
    <property type="entry name" value="CHROMOSOME 8, WHOLE GENOME SHOTGUN SEQUENCE"/>
    <property type="match status" value="1"/>
</dbReference>
<protein>
    <recommendedName>
        <fullName evidence="3">Glycosyltransferase family 69 protein</fullName>
    </recommendedName>
</protein>
<dbReference type="Pfam" id="PF11735">
    <property type="entry name" value="CAP59_mtransfer"/>
    <property type="match status" value="1"/>
</dbReference>
<dbReference type="Proteomes" id="UP000672032">
    <property type="component" value="Chromosome 4"/>
</dbReference>
<sequence>MLLLPTRRLWRLYRSWIRLATFLLLIVLSIDFLLTISLTPPRARVSTSSTSSDDVIRKDRIFVASMHWNNERIIRSHWSAAMLDLVRHFGADNVYISIIESGSWDDTKGALRDLDVELDKLGVERSIEILESTHKDEVERIPEPSEEGWVWTSKGRKELRRIPYLAKLRNRVMEKLKQLAERTDGQGKRSFDKILWLNDVIFTTEDVVTLIATRDGNYAAACAVDFSNPPLFYDTFALRDISGEKPITQTWPFFLAAESRNAMKSSSPVPVQSCWNGIVVFDADPFYQNPPLRFRGIPDSLALHHLEGSECCLIHADNSLSLTRGVWLNPNVRVSYNPKADNVVNPKGGRWPSKREMLKGIWSNRWARWTRFPWRYTERFVVERRVRLWRNQVQQTGHAEVHEEGIHCLINEMQVLVENGWAHV</sequence>
<evidence type="ECO:0000313" key="1">
    <source>
        <dbReference type="EMBL" id="QSZ33616.1"/>
    </source>
</evidence>
<evidence type="ECO:0000313" key="2">
    <source>
        <dbReference type="Proteomes" id="UP000672032"/>
    </source>
</evidence>
<dbReference type="AlphaFoldDB" id="A0A8A3PF02"/>
<keyword evidence="2" id="KW-1185">Reference proteome</keyword>
<reference evidence="1" key="1">
    <citation type="submission" date="2020-10" db="EMBL/GenBank/DDBJ databases">
        <title>Genome Sequence of Monilinia vaccinii-corymbosi Sheds Light on Mummy Berry Disease Infection of Blueberry and Mating Type.</title>
        <authorList>
            <person name="Yow A.G."/>
            <person name="Zhang Y."/>
            <person name="Bansal K."/>
            <person name="Eacker S.M."/>
            <person name="Sullivan S."/>
            <person name="Liachko I."/>
            <person name="Cubeta M.A."/>
            <person name="Rollins J.A."/>
            <person name="Ashrafi H."/>
        </authorList>
    </citation>
    <scope>NUCLEOTIDE SEQUENCE</scope>
    <source>
        <strain evidence="1">RL-1</strain>
    </source>
</reference>
<proteinExistence type="predicted"/>
<dbReference type="OrthoDB" id="262547at2759"/>
<accession>A0A8A3PF02</accession>
<gene>
    <name evidence="1" type="ORF">DSL72_005184</name>
</gene>
<dbReference type="InterPro" id="IPR021047">
    <property type="entry name" value="Mannosyltransferase_CMT1"/>
</dbReference>
<name>A0A8A3PF02_9HELO</name>
<dbReference type="EMBL" id="CP063408">
    <property type="protein sequence ID" value="QSZ33616.1"/>
    <property type="molecule type" value="Genomic_DNA"/>
</dbReference>